<keyword evidence="3" id="KW-1185">Reference proteome</keyword>
<organism evidence="2 3">
    <name type="scientific">Volvox africanus</name>
    <dbReference type="NCBI Taxonomy" id="51714"/>
    <lineage>
        <taxon>Eukaryota</taxon>
        <taxon>Viridiplantae</taxon>
        <taxon>Chlorophyta</taxon>
        <taxon>core chlorophytes</taxon>
        <taxon>Chlorophyceae</taxon>
        <taxon>CS clade</taxon>
        <taxon>Chlamydomonadales</taxon>
        <taxon>Volvocaceae</taxon>
        <taxon>Volvox</taxon>
    </lineage>
</organism>
<proteinExistence type="predicted"/>
<feature type="region of interest" description="Disordered" evidence="1">
    <location>
        <begin position="155"/>
        <end position="175"/>
    </location>
</feature>
<evidence type="ECO:0000313" key="3">
    <source>
        <dbReference type="Proteomes" id="UP000747399"/>
    </source>
</evidence>
<evidence type="ECO:0000256" key="1">
    <source>
        <dbReference type="SAM" id="MobiDB-lite"/>
    </source>
</evidence>
<name>A0A8J4B5A9_9CHLO</name>
<accession>A0A8J4B5A9</accession>
<dbReference type="Proteomes" id="UP000747399">
    <property type="component" value="Unassembled WGS sequence"/>
</dbReference>
<evidence type="ECO:0000313" key="2">
    <source>
        <dbReference type="EMBL" id="GIL54411.1"/>
    </source>
</evidence>
<sequence>MRYDVPGEHITQGFFQSGWQAALQEKRDVESGSQVCVVCSSHHTLFRCCTESLRASAHHYCLMSILKRAPAPPQQVSQYGVAMPSAKLTQAALYVYYNISARNPVEFQLSSGACLFGDAHKTGAGRHQLPWLQVRDGSEGQSCWGPEEVPVARTLPAQGTGDRRSFRVTAGTNTT</sequence>
<protein>
    <submittedName>
        <fullName evidence="2">Uncharacterized protein</fullName>
    </submittedName>
</protein>
<gene>
    <name evidence="2" type="ORF">Vafri_9949</name>
</gene>
<reference evidence="2" key="1">
    <citation type="journal article" date="2021" name="Proc. Natl. Acad. Sci. U.S.A.">
        <title>Three genomes in the algal genus Volvox reveal the fate of a haploid sex-determining region after a transition to homothallism.</title>
        <authorList>
            <person name="Yamamoto K."/>
            <person name="Hamaji T."/>
            <person name="Kawai-Toyooka H."/>
            <person name="Matsuzaki R."/>
            <person name="Takahashi F."/>
            <person name="Nishimura Y."/>
            <person name="Kawachi M."/>
            <person name="Noguchi H."/>
            <person name="Minakuchi Y."/>
            <person name="Umen J.G."/>
            <person name="Toyoda A."/>
            <person name="Nozaki H."/>
        </authorList>
    </citation>
    <scope>NUCLEOTIDE SEQUENCE</scope>
    <source>
        <strain evidence="2">NIES-3780</strain>
    </source>
</reference>
<dbReference type="AlphaFoldDB" id="A0A8J4B5A9"/>
<dbReference type="EMBL" id="BNCO01000017">
    <property type="protein sequence ID" value="GIL54411.1"/>
    <property type="molecule type" value="Genomic_DNA"/>
</dbReference>
<comment type="caution">
    <text evidence="2">The sequence shown here is derived from an EMBL/GenBank/DDBJ whole genome shotgun (WGS) entry which is preliminary data.</text>
</comment>